<dbReference type="InterPro" id="IPR036188">
    <property type="entry name" value="FAD/NAD-bd_sf"/>
</dbReference>
<dbReference type="eggNOG" id="COG1231">
    <property type="taxonomic scope" value="Bacteria"/>
</dbReference>
<evidence type="ECO:0000256" key="3">
    <source>
        <dbReference type="ARBA" id="ARBA00023002"/>
    </source>
</evidence>
<organism evidence="6 7">
    <name type="scientific">Kineosphaera limosa NBRC 100340</name>
    <dbReference type="NCBI Taxonomy" id="1184609"/>
    <lineage>
        <taxon>Bacteria</taxon>
        <taxon>Bacillati</taxon>
        <taxon>Actinomycetota</taxon>
        <taxon>Actinomycetes</taxon>
        <taxon>Micrococcales</taxon>
        <taxon>Dermatophilaceae</taxon>
        <taxon>Kineosphaera</taxon>
    </lineage>
</organism>
<gene>
    <name evidence="6" type="primary">puo</name>
    <name evidence="6" type="ORF">KILIM_011_00400</name>
</gene>
<dbReference type="AlphaFoldDB" id="K6WRQ8"/>
<evidence type="ECO:0000313" key="7">
    <source>
        <dbReference type="Proteomes" id="UP000008366"/>
    </source>
</evidence>
<comment type="cofactor">
    <cofactor evidence="1">
        <name>FAD</name>
        <dbReference type="ChEBI" id="CHEBI:57692"/>
    </cofactor>
</comment>
<dbReference type="PANTHER" id="PTHR43563:SF1">
    <property type="entry name" value="AMINE OXIDASE [FLAVIN-CONTAINING] B"/>
    <property type="match status" value="1"/>
</dbReference>
<feature type="binding site" evidence="4">
    <location>
        <position position="350"/>
    </location>
    <ligand>
        <name>substrate</name>
    </ligand>
</feature>
<evidence type="ECO:0000256" key="4">
    <source>
        <dbReference type="PIRSR" id="PIRSR601613-1"/>
    </source>
</evidence>
<dbReference type="Proteomes" id="UP000008366">
    <property type="component" value="Unassembled WGS sequence"/>
</dbReference>
<proteinExistence type="inferred from homology"/>
<keyword evidence="3" id="KW-0560">Oxidoreductase</keyword>
<sequence length="460" mass="49502">MPSPHELTSDVVIVGAGVTGLVAATELTRAGHSVTVLEARDRVGGRTWTNTIEGAMLEIGGQWISPDQTALISLAAELGLDTFARYREGDNLYAPVDGVATRFSGEDFPVPAATQQEMARLVAELDELAAQIDPDRPWEHPQAAALDSVSFEAWLAARSDDEEARRNIAYFIGGGMLTKPVHAFSALQAGLMAASAGSFSHLVDEDFILDLRVVGGMQQVSERLAAALTDGGTNVLLSSPVRTLKWADDGVQAVADGPDGPVTVNAKRALVAVPPNLYSRISYEPPLPRRQHQMHQHQSFGLVIKVHAVYPTPFWREQGLSGSCFGAGRVVQEIYDNTNHGDDRGTLVAFVPDDRADEMFTLSADERRATILAGIADFLGPQALDPDVYYESDWGSEEWTRGAYGTSFDLGGLHRYGNDVRTPVGPIRFASSDTAGAGFQHVDGAVRMGRLMAEQIGGEM</sequence>
<feature type="binding site" evidence="4">
    <location>
        <position position="19"/>
    </location>
    <ligand>
        <name>FAD</name>
        <dbReference type="ChEBI" id="CHEBI:57692"/>
    </ligand>
</feature>
<dbReference type="Pfam" id="PF01593">
    <property type="entry name" value="Amino_oxidase"/>
    <property type="match status" value="1"/>
</dbReference>
<dbReference type="OrthoDB" id="337830at2"/>
<evidence type="ECO:0000256" key="1">
    <source>
        <dbReference type="ARBA" id="ARBA00001974"/>
    </source>
</evidence>
<dbReference type="STRING" id="1184609.KILIM_011_00400"/>
<comment type="similarity">
    <text evidence="2">Belongs to the flavin monoamine oxidase family.</text>
</comment>
<dbReference type="GO" id="GO:0016491">
    <property type="term" value="F:oxidoreductase activity"/>
    <property type="evidence" value="ECO:0007669"/>
    <property type="project" value="UniProtKB-KW"/>
</dbReference>
<evidence type="ECO:0000313" key="6">
    <source>
        <dbReference type="EMBL" id="GAB94767.1"/>
    </source>
</evidence>
<dbReference type="EMBL" id="BAHD01000011">
    <property type="protein sequence ID" value="GAB94767.1"/>
    <property type="molecule type" value="Genomic_DNA"/>
</dbReference>
<dbReference type="RefSeq" id="WP_006591299.1">
    <property type="nucleotide sequence ID" value="NZ_BAHD01000011.1"/>
</dbReference>
<feature type="binding site" evidence="4">
    <location>
        <position position="241"/>
    </location>
    <ligand>
        <name>substrate</name>
    </ligand>
</feature>
<dbReference type="InterPro" id="IPR002937">
    <property type="entry name" value="Amino_oxidase"/>
</dbReference>
<feature type="domain" description="Amine oxidase" evidence="5">
    <location>
        <begin position="19"/>
        <end position="456"/>
    </location>
</feature>
<evidence type="ECO:0000259" key="5">
    <source>
        <dbReference type="Pfam" id="PF01593"/>
    </source>
</evidence>
<comment type="caution">
    <text evidence="6">The sequence shown here is derived from an EMBL/GenBank/DDBJ whole genome shotgun (WGS) entry which is preliminary data.</text>
</comment>
<reference evidence="6 7" key="1">
    <citation type="submission" date="2012-08" db="EMBL/GenBank/DDBJ databases">
        <title>Whole genome shotgun sequence of Kineosphaera limosa NBRC 100340.</title>
        <authorList>
            <person name="Yoshida I."/>
            <person name="Isaki S."/>
            <person name="Hosoyama A."/>
            <person name="Tsuchikane K."/>
            <person name="Katsumata H."/>
            <person name="Ando Y."/>
            <person name="Ohji S."/>
            <person name="Hamada M."/>
            <person name="Tamura T."/>
            <person name="Yamazoe A."/>
            <person name="Yamazaki S."/>
            <person name="Fujita N."/>
        </authorList>
    </citation>
    <scope>NUCLEOTIDE SEQUENCE [LARGE SCALE GENOMIC DNA]</scope>
    <source>
        <strain evidence="6 7">NBRC 100340</strain>
    </source>
</reference>
<dbReference type="InterPro" id="IPR050703">
    <property type="entry name" value="Flavin_MAO"/>
</dbReference>
<protein>
    <submittedName>
        <fullName evidence="6">Putrescine oxidase</fullName>
    </submittedName>
</protein>
<name>K6WRQ8_9MICO</name>
<evidence type="ECO:0000256" key="2">
    <source>
        <dbReference type="ARBA" id="ARBA00005995"/>
    </source>
</evidence>
<dbReference type="SUPFAM" id="SSF54373">
    <property type="entry name" value="FAD-linked reductases, C-terminal domain"/>
    <property type="match status" value="1"/>
</dbReference>
<feature type="binding site" evidence="4">
    <location>
        <begin position="38"/>
        <end position="39"/>
    </location>
    <ligand>
        <name>FAD</name>
        <dbReference type="ChEBI" id="CHEBI:57692"/>
    </ligand>
</feature>
<dbReference type="InterPro" id="IPR001613">
    <property type="entry name" value="Flavin_amine_oxidase"/>
</dbReference>
<accession>K6WRQ8</accession>
<dbReference type="PRINTS" id="PR00757">
    <property type="entry name" value="AMINEOXDASEF"/>
</dbReference>
<dbReference type="PANTHER" id="PTHR43563">
    <property type="entry name" value="AMINE OXIDASE"/>
    <property type="match status" value="1"/>
</dbReference>
<keyword evidence="7" id="KW-1185">Reference proteome</keyword>
<dbReference type="Gene3D" id="3.50.50.60">
    <property type="entry name" value="FAD/NAD(P)-binding domain"/>
    <property type="match status" value="1"/>
</dbReference>
<dbReference type="SUPFAM" id="SSF51905">
    <property type="entry name" value="FAD/NAD(P)-binding domain"/>
    <property type="match status" value="1"/>
</dbReference>